<dbReference type="RefSeq" id="WP_096699435.1">
    <property type="nucleotide sequence ID" value="NZ_CP023483.1"/>
</dbReference>
<feature type="domain" description="Cyclic nucleotide-binding" evidence="5">
    <location>
        <begin position="15"/>
        <end position="135"/>
    </location>
</feature>
<dbReference type="AlphaFoldDB" id="A0A291C0Y5"/>
<dbReference type="PROSITE" id="PS51063">
    <property type="entry name" value="HTH_CRP_2"/>
    <property type="match status" value="1"/>
</dbReference>
<dbReference type="InterPro" id="IPR012318">
    <property type="entry name" value="HTH_CRP"/>
</dbReference>
<dbReference type="CDD" id="cd00038">
    <property type="entry name" value="CAP_ED"/>
    <property type="match status" value="1"/>
</dbReference>
<dbReference type="NCBIfam" id="NF007707">
    <property type="entry name" value="PRK10402.1"/>
    <property type="match status" value="1"/>
</dbReference>
<evidence type="ECO:0000256" key="2">
    <source>
        <dbReference type="ARBA" id="ARBA00023125"/>
    </source>
</evidence>
<dbReference type="Proteomes" id="UP000243591">
    <property type="component" value="Chromosome"/>
</dbReference>
<feature type="domain" description="HTH crp-type" evidence="6">
    <location>
        <begin position="149"/>
        <end position="212"/>
    </location>
</feature>
<name>A0A291C0Y5_BROTH</name>
<dbReference type="OrthoDB" id="581021at2"/>
<dbReference type="STRING" id="2756.BFR44_04135"/>
<dbReference type="Pfam" id="PF00027">
    <property type="entry name" value="cNMP_binding"/>
    <property type="match status" value="1"/>
</dbReference>
<dbReference type="SUPFAM" id="SSF51206">
    <property type="entry name" value="cAMP-binding domain-like"/>
    <property type="match status" value="1"/>
</dbReference>
<dbReference type="PANTHER" id="PTHR24567">
    <property type="entry name" value="CRP FAMILY TRANSCRIPTIONAL REGULATORY PROTEIN"/>
    <property type="match status" value="1"/>
</dbReference>
<reference evidence="7 8" key="1">
    <citation type="submission" date="2017-09" db="EMBL/GenBank/DDBJ databases">
        <title>Complete Genome Sequences of Two Strains of the Meat Spoilage Bacterium Brochothrix thermosphacta Isolated from Ground Chicken.</title>
        <authorList>
            <person name="Paoli G.C."/>
            <person name="Wijey C."/>
            <person name="Chen C.-Y."/>
            <person name="Nguyen L."/>
            <person name="Yan X."/>
            <person name="Irwin P.L."/>
        </authorList>
    </citation>
    <scope>NUCLEOTIDE SEQUENCE [LARGE SCALE GENOMIC DNA]</scope>
    <source>
        <strain evidence="7 8">BI</strain>
    </source>
</reference>
<dbReference type="GO" id="GO:0005829">
    <property type="term" value="C:cytosol"/>
    <property type="evidence" value="ECO:0007669"/>
    <property type="project" value="TreeGrafter"/>
</dbReference>
<proteinExistence type="predicted"/>
<dbReference type="PROSITE" id="PS50042">
    <property type="entry name" value="CNMP_BINDING_3"/>
    <property type="match status" value="1"/>
</dbReference>
<dbReference type="GO" id="GO:0003677">
    <property type="term" value="F:DNA binding"/>
    <property type="evidence" value="ECO:0007669"/>
    <property type="project" value="UniProtKB-KW"/>
</dbReference>
<dbReference type="InterPro" id="IPR036390">
    <property type="entry name" value="WH_DNA-bd_sf"/>
</dbReference>
<dbReference type="Pfam" id="PF13545">
    <property type="entry name" value="HTH_Crp_2"/>
    <property type="match status" value="1"/>
</dbReference>
<dbReference type="PANTHER" id="PTHR24567:SF26">
    <property type="entry name" value="REGULATORY PROTEIN YEIL"/>
    <property type="match status" value="1"/>
</dbReference>
<dbReference type="InterPro" id="IPR000595">
    <property type="entry name" value="cNMP-bd_dom"/>
</dbReference>
<dbReference type="KEGG" id="bths:CNY62_11905"/>
<sequence length="223" mass="26046">MKKISLSNAQHYKKLWQPVSNLTSFQIEEIAHIETFEKGQHIIRHDEGTETLFILLQGKAKIYLLHEDGKQLIVHFVQKGELIGELSLLGVEERTKDVVAQIDCICLAIPLADYKERLLTDISFLQQLNVYLAKKMLNRTERFGQGLNYPLLNRLAAFILYTENEGLYHEKHTEVAEYLSSSYRHLLHIFEQLREKNIIIKEKRGYRIIDRTELERLAGEIKS</sequence>
<evidence type="ECO:0000313" key="7">
    <source>
        <dbReference type="EMBL" id="ATF27006.1"/>
    </source>
</evidence>
<dbReference type="EMBL" id="CP023483">
    <property type="protein sequence ID" value="ATF27006.1"/>
    <property type="molecule type" value="Genomic_DNA"/>
</dbReference>
<dbReference type="Gene3D" id="2.60.120.10">
    <property type="entry name" value="Jelly Rolls"/>
    <property type="match status" value="1"/>
</dbReference>
<evidence type="ECO:0000256" key="3">
    <source>
        <dbReference type="ARBA" id="ARBA00023159"/>
    </source>
</evidence>
<accession>A0A291C0Y5</accession>
<dbReference type="InterPro" id="IPR018490">
    <property type="entry name" value="cNMP-bd_dom_sf"/>
</dbReference>
<gene>
    <name evidence="7" type="ORF">CNY62_11905</name>
</gene>
<evidence type="ECO:0000256" key="1">
    <source>
        <dbReference type="ARBA" id="ARBA00023015"/>
    </source>
</evidence>
<dbReference type="SUPFAM" id="SSF46785">
    <property type="entry name" value="Winged helix' DNA-binding domain"/>
    <property type="match status" value="1"/>
</dbReference>
<dbReference type="InterPro" id="IPR050397">
    <property type="entry name" value="Env_Response_Regulators"/>
</dbReference>
<dbReference type="GO" id="GO:0003700">
    <property type="term" value="F:DNA-binding transcription factor activity"/>
    <property type="evidence" value="ECO:0007669"/>
    <property type="project" value="TreeGrafter"/>
</dbReference>
<dbReference type="InterPro" id="IPR014710">
    <property type="entry name" value="RmlC-like_jellyroll"/>
</dbReference>
<keyword evidence="3" id="KW-0010">Activator</keyword>
<evidence type="ECO:0000259" key="6">
    <source>
        <dbReference type="PROSITE" id="PS51063"/>
    </source>
</evidence>
<protein>
    <submittedName>
        <fullName evidence="7">Transcriptional regulator YeiL</fullName>
    </submittedName>
</protein>
<evidence type="ECO:0000313" key="8">
    <source>
        <dbReference type="Proteomes" id="UP000243591"/>
    </source>
</evidence>
<organism evidence="7 8">
    <name type="scientific">Brochothrix thermosphacta</name>
    <name type="common">Microbacterium thermosphactum</name>
    <dbReference type="NCBI Taxonomy" id="2756"/>
    <lineage>
        <taxon>Bacteria</taxon>
        <taxon>Bacillati</taxon>
        <taxon>Bacillota</taxon>
        <taxon>Bacilli</taxon>
        <taxon>Bacillales</taxon>
        <taxon>Listeriaceae</taxon>
        <taxon>Brochothrix</taxon>
    </lineage>
</organism>
<evidence type="ECO:0000256" key="4">
    <source>
        <dbReference type="ARBA" id="ARBA00023163"/>
    </source>
</evidence>
<keyword evidence="2" id="KW-0238">DNA-binding</keyword>
<keyword evidence="8" id="KW-1185">Reference proteome</keyword>
<keyword evidence="4" id="KW-0804">Transcription</keyword>
<keyword evidence="1" id="KW-0805">Transcription regulation</keyword>
<evidence type="ECO:0000259" key="5">
    <source>
        <dbReference type="PROSITE" id="PS50042"/>
    </source>
</evidence>
<dbReference type="SMART" id="SM00100">
    <property type="entry name" value="cNMP"/>
    <property type="match status" value="1"/>
</dbReference>